<dbReference type="InterPro" id="IPR000571">
    <property type="entry name" value="Znf_CCCH"/>
</dbReference>
<dbReference type="SMART" id="SM00360">
    <property type="entry name" value="RRM"/>
    <property type="match status" value="1"/>
</dbReference>
<dbReference type="InterPro" id="IPR012677">
    <property type="entry name" value="Nucleotide-bd_a/b_plait_sf"/>
</dbReference>
<dbReference type="InterPro" id="IPR056276">
    <property type="entry name" value="AtC3H46-like_PABC-like"/>
</dbReference>
<evidence type="ECO:0000256" key="6">
    <source>
        <dbReference type="PROSITE-ProRule" id="PRU00176"/>
    </source>
</evidence>
<proteinExistence type="predicted"/>
<reference evidence="11 12" key="1">
    <citation type="submission" date="2024-02" db="EMBL/GenBank/DDBJ databases">
        <title>High-quality chromosome-scale genome assembly of Pensacola bahiagrass (Paspalum notatum Flugge var. saurae).</title>
        <authorList>
            <person name="Vega J.M."/>
            <person name="Podio M."/>
            <person name="Orjuela J."/>
            <person name="Siena L.A."/>
            <person name="Pessino S.C."/>
            <person name="Combes M.C."/>
            <person name="Mariac C."/>
            <person name="Albertini E."/>
            <person name="Pupilli F."/>
            <person name="Ortiz J.P.A."/>
            <person name="Leblanc O."/>
        </authorList>
    </citation>
    <scope>NUCLEOTIDE SEQUENCE [LARGE SCALE GENOMIC DNA]</scope>
    <source>
        <strain evidence="11">R1</strain>
        <tissue evidence="11">Leaf</tissue>
    </source>
</reference>
<evidence type="ECO:0000259" key="10">
    <source>
        <dbReference type="PROSITE" id="PS50103"/>
    </source>
</evidence>
<evidence type="ECO:0000256" key="3">
    <source>
        <dbReference type="ARBA" id="ARBA00022833"/>
    </source>
</evidence>
<dbReference type="InterPro" id="IPR034365">
    <property type="entry name" value="AtC3H46-like_RRM"/>
</dbReference>
<dbReference type="PANTHER" id="PTHR24009:SF17">
    <property type="entry name" value="C3H1-TYPE DOMAIN-CONTAINING PROTEIN"/>
    <property type="match status" value="1"/>
</dbReference>
<dbReference type="SUPFAM" id="SSF90229">
    <property type="entry name" value="CCCH zinc finger"/>
    <property type="match status" value="1"/>
</dbReference>
<evidence type="ECO:0000313" key="11">
    <source>
        <dbReference type="EMBL" id="WVZ88197.1"/>
    </source>
</evidence>
<evidence type="ECO:0000256" key="1">
    <source>
        <dbReference type="ARBA" id="ARBA00022723"/>
    </source>
</evidence>
<evidence type="ECO:0000256" key="5">
    <source>
        <dbReference type="ARBA" id="ARBA00023125"/>
    </source>
</evidence>
<name>A0AAQ3X979_PASNO</name>
<dbReference type="Proteomes" id="UP001341281">
    <property type="component" value="Chromosome 08"/>
</dbReference>
<feature type="region of interest" description="Disordered" evidence="8">
    <location>
        <begin position="493"/>
        <end position="543"/>
    </location>
</feature>
<evidence type="ECO:0000256" key="2">
    <source>
        <dbReference type="ARBA" id="ARBA00022771"/>
    </source>
</evidence>
<dbReference type="Gene3D" id="3.30.70.330">
    <property type="match status" value="1"/>
</dbReference>
<organism evidence="11 12">
    <name type="scientific">Paspalum notatum var. saurae</name>
    <dbReference type="NCBI Taxonomy" id="547442"/>
    <lineage>
        <taxon>Eukaryota</taxon>
        <taxon>Viridiplantae</taxon>
        <taxon>Streptophyta</taxon>
        <taxon>Embryophyta</taxon>
        <taxon>Tracheophyta</taxon>
        <taxon>Spermatophyta</taxon>
        <taxon>Magnoliopsida</taxon>
        <taxon>Liliopsida</taxon>
        <taxon>Poales</taxon>
        <taxon>Poaceae</taxon>
        <taxon>PACMAD clade</taxon>
        <taxon>Panicoideae</taxon>
        <taxon>Andropogonodae</taxon>
        <taxon>Paspaleae</taxon>
        <taxon>Paspalinae</taxon>
        <taxon>Paspalum</taxon>
    </lineage>
</organism>
<dbReference type="AlphaFoldDB" id="A0AAQ3X979"/>
<keyword evidence="2 7" id="KW-0863">Zinc-finger</keyword>
<dbReference type="EMBL" id="CP144752">
    <property type="protein sequence ID" value="WVZ88197.1"/>
    <property type="molecule type" value="Genomic_DNA"/>
</dbReference>
<keyword evidence="1 7" id="KW-0479">Metal-binding</keyword>
<protein>
    <submittedName>
        <fullName evidence="11">Uncharacterized protein</fullName>
    </submittedName>
</protein>
<dbReference type="InterPro" id="IPR035979">
    <property type="entry name" value="RBD_domain_sf"/>
</dbReference>
<dbReference type="GO" id="GO:0003677">
    <property type="term" value="F:DNA binding"/>
    <property type="evidence" value="ECO:0007669"/>
    <property type="project" value="UniProtKB-KW"/>
</dbReference>
<dbReference type="Gene3D" id="4.10.1000.10">
    <property type="entry name" value="Zinc finger, CCCH-type"/>
    <property type="match status" value="1"/>
</dbReference>
<keyword evidence="3 7" id="KW-0862">Zinc</keyword>
<feature type="region of interest" description="Disordered" evidence="8">
    <location>
        <begin position="435"/>
        <end position="456"/>
    </location>
</feature>
<evidence type="ECO:0000256" key="4">
    <source>
        <dbReference type="ARBA" id="ARBA00022884"/>
    </source>
</evidence>
<dbReference type="GO" id="GO:0008270">
    <property type="term" value="F:zinc ion binding"/>
    <property type="evidence" value="ECO:0007669"/>
    <property type="project" value="UniProtKB-KW"/>
</dbReference>
<dbReference type="PROSITE" id="PS50102">
    <property type="entry name" value="RRM"/>
    <property type="match status" value="1"/>
</dbReference>
<sequence>MDGWEATKVVFDRVRALDPDNASKIMGLLLIQDTSDKELIRLAFGPDHLLRASVAAARAELSAKSASPPSPVLGPLQATAPWGADGYHAPGYGGAGDALCPDDYDCWSPAGAGADARLRRSFSLSDAEAAAGWSPCMYFARGYCKNGAACRFLHGGLPEDDAAEREVAAAMRAKALAAAARPKPLMASAFPFSPAPPKGVSLDFLLQSQRQQAASEPQSFRAAAAAAAAMLLGGGGGDMHRFPARSPRQQLDRGGAGDLVSSSPAARQIYLTFPADSTFSEEDVSSYFSMYGPVQDVRIPYQQKRMFGFVTFVYAETVRLILSKGNPHFVCDARVLVKPYKEKGKVPDRLIRKLQHPHHGDFAGCTSPTGLLDPRGDPFDLQQPQIGPRMMYNHEAFLRRKLEERQQAAELQQAIELEGRRFMGLQLLDLKSSRGGGHHLGGSPMPPLPLGQAAADGKGAGNGVNWEDLVTIQDNKMNSSSLAMGASAPAGAAAASAAAEAEGKHEEQQQQEEDGDGDGDGSPKQAVNHGEEERRESGPVTAAPNVACGFQESVAEHILPDSPFASPTKAATDAAVITAQNGNISNGSPHHVASSLFPPASTIELPPYNSCFFEAPRFSPGHEAIRL</sequence>
<evidence type="ECO:0000256" key="7">
    <source>
        <dbReference type="PROSITE-ProRule" id="PRU00723"/>
    </source>
</evidence>
<keyword evidence="4 6" id="KW-0694">RNA-binding</keyword>
<dbReference type="GO" id="GO:0003723">
    <property type="term" value="F:RNA binding"/>
    <property type="evidence" value="ECO:0007669"/>
    <property type="project" value="UniProtKB-UniRule"/>
</dbReference>
<evidence type="ECO:0000313" key="12">
    <source>
        <dbReference type="Proteomes" id="UP001341281"/>
    </source>
</evidence>
<feature type="zinc finger region" description="C3H1-type" evidence="7">
    <location>
        <begin position="135"/>
        <end position="157"/>
    </location>
</feature>
<evidence type="ECO:0000259" key="9">
    <source>
        <dbReference type="PROSITE" id="PS50102"/>
    </source>
</evidence>
<dbReference type="InterPro" id="IPR036855">
    <property type="entry name" value="Znf_CCCH_sf"/>
</dbReference>
<dbReference type="InterPro" id="IPR000504">
    <property type="entry name" value="RRM_dom"/>
</dbReference>
<feature type="compositionally biased region" description="Acidic residues" evidence="8">
    <location>
        <begin position="509"/>
        <end position="519"/>
    </location>
</feature>
<keyword evidence="12" id="KW-1185">Reference proteome</keyword>
<dbReference type="CDD" id="cd12458">
    <property type="entry name" value="RRM_AtC3H46_like"/>
    <property type="match status" value="1"/>
</dbReference>
<gene>
    <name evidence="11" type="ORF">U9M48_034743</name>
</gene>
<evidence type="ECO:0000256" key="8">
    <source>
        <dbReference type="SAM" id="MobiDB-lite"/>
    </source>
</evidence>
<dbReference type="FunFam" id="3.30.70.330:FF:000678">
    <property type="entry name" value="zinc finger CCCH domain-containing protein 53-like isoform X2"/>
    <property type="match status" value="1"/>
</dbReference>
<dbReference type="SUPFAM" id="SSF54928">
    <property type="entry name" value="RNA-binding domain, RBD"/>
    <property type="match status" value="1"/>
</dbReference>
<accession>A0AAQ3X979</accession>
<dbReference type="PANTHER" id="PTHR24009">
    <property type="entry name" value="RNA-BINDING (RRM/RBD/RNP MOTIFS)"/>
    <property type="match status" value="1"/>
</dbReference>
<dbReference type="Pfam" id="PF00076">
    <property type="entry name" value="RRM_1"/>
    <property type="match status" value="1"/>
</dbReference>
<dbReference type="Pfam" id="PF00642">
    <property type="entry name" value="zf-CCCH"/>
    <property type="match status" value="1"/>
</dbReference>
<dbReference type="Pfam" id="PF23182">
    <property type="entry name" value="PABC_AtC3H46"/>
    <property type="match status" value="1"/>
</dbReference>
<dbReference type="SMART" id="SM00356">
    <property type="entry name" value="ZnF_C3H1"/>
    <property type="match status" value="1"/>
</dbReference>
<feature type="domain" description="RRM" evidence="9">
    <location>
        <begin position="267"/>
        <end position="343"/>
    </location>
</feature>
<feature type="domain" description="C3H1-type" evidence="10">
    <location>
        <begin position="135"/>
        <end position="157"/>
    </location>
</feature>
<dbReference type="PROSITE" id="PS50103">
    <property type="entry name" value="ZF_C3H1"/>
    <property type="match status" value="1"/>
</dbReference>
<keyword evidence="5" id="KW-0238">DNA-binding</keyword>